<proteinExistence type="predicted"/>
<reference evidence="1 2" key="1">
    <citation type="journal article" date="2008" name="PLoS Genet.">
        <title>Genomic islands in the pathogenic filamentous fungus Aspergillus fumigatus.</title>
        <authorList>
            <person name="Fedorova N.D."/>
            <person name="Khaldi N."/>
            <person name="Joardar V.S."/>
            <person name="Maiti R."/>
            <person name="Amedeo P."/>
            <person name="Anderson M.J."/>
            <person name="Crabtree J."/>
            <person name="Silva J.C."/>
            <person name="Badger J.H."/>
            <person name="Albarraq A."/>
            <person name="Angiuoli S."/>
            <person name="Bussey H."/>
            <person name="Bowyer P."/>
            <person name="Cotty P.J."/>
            <person name="Dyer P.S."/>
            <person name="Egan A."/>
            <person name="Galens K."/>
            <person name="Fraser-Liggett C.M."/>
            <person name="Haas B.J."/>
            <person name="Inman J.M."/>
            <person name="Kent R."/>
            <person name="Lemieux S."/>
            <person name="Malavazi I."/>
            <person name="Orvis J."/>
            <person name="Roemer T."/>
            <person name="Ronning C.M."/>
            <person name="Sundaram J.P."/>
            <person name="Sutton G."/>
            <person name="Turner G."/>
            <person name="Venter J.C."/>
            <person name="White O.R."/>
            <person name="Whitty B.R."/>
            <person name="Youngman P."/>
            <person name="Wolfe K.H."/>
            <person name="Goldman G.H."/>
            <person name="Wortman J.R."/>
            <person name="Jiang B."/>
            <person name="Denning D.W."/>
            <person name="Nierman W.C."/>
        </authorList>
    </citation>
    <scope>NUCLEOTIDE SEQUENCE [LARGE SCALE GENOMIC DNA]</scope>
    <source>
        <strain evidence="2">CBS 144.89 / FGSC A1163 / CEA10</strain>
    </source>
</reference>
<dbReference type="HOGENOM" id="CLU_1554894_0_0_1"/>
<protein>
    <submittedName>
        <fullName evidence="1">Uncharacterized protein</fullName>
    </submittedName>
</protein>
<name>B0XS31_ASPFC</name>
<gene>
    <name evidence="1" type="ORF">AFUB_025740</name>
</gene>
<evidence type="ECO:0000313" key="1">
    <source>
        <dbReference type="EMBL" id="EDP54517.1"/>
    </source>
</evidence>
<dbReference type="OrthoDB" id="2555959at2759"/>
<sequence>MLVFMSFSSPVLSRRFRTSGTCVCYDSLVVDSKAFKRYGVLFPTDEALLLSGWVPVRSATNFQLSKSQGFKTRAKGEGAAQQSTMSLWRYAVQQTLARPYSYKTNTGWYSSYRSLTPKTRALFGVGLMAWASLGLWFSPQIENAMGMVPSAEEKEELERKLALRVSRVEKGN</sequence>
<evidence type="ECO:0000313" key="2">
    <source>
        <dbReference type="Proteomes" id="UP000001699"/>
    </source>
</evidence>
<accession>B0XS31</accession>
<dbReference type="EMBL" id="DS499595">
    <property type="protein sequence ID" value="EDP54517.1"/>
    <property type="molecule type" value="Genomic_DNA"/>
</dbReference>
<keyword evidence="2" id="KW-1185">Reference proteome</keyword>
<dbReference type="AlphaFoldDB" id="B0XS31"/>
<dbReference type="Proteomes" id="UP000001699">
    <property type="component" value="Unassembled WGS sequence"/>
</dbReference>
<organism evidence="1 2">
    <name type="scientific">Aspergillus fumigatus (strain CBS 144.89 / FGSC A1163 / CEA10)</name>
    <name type="common">Neosartorya fumigata</name>
    <dbReference type="NCBI Taxonomy" id="451804"/>
    <lineage>
        <taxon>Eukaryota</taxon>
        <taxon>Fungi</taxon>
        <taxon>Dikarya</taxon>
        <taxon>Ascomycota</taxon>
        <taxon>Pezizomycotina</taxon>
        <taxon>Eurotiomycetes</taxon>
        <taxon>Eurotiomycetidae</taxon>
        <taxon>Eurotiales</taxon>
        <taxon>Aspergillaceae</taxon>
        <taxon>Aspergillus</taxon>
        <taxon>Aspergillus subgen. Fumigati</taxon>
    </lineage>
</organism>